<dbReference type="AlphaFoldDB" id="A0AAE0NXB9"/>
<keyword evidence="1" id="KW-0732">Signal</keyword>
<evidence type="ECO:0000313" key="2">
    <source>
        <dbReference type="EMBL" id="KAK3389447.1"/>
    </source>
</evidence>
<evidence type="ECO:0000313" key="3">
    <source>
        <dbReference type="Proteomes" id="UP001285441"/>
    </source>
</evidence>
<accession>A0AAE0NXB9</accession>
<feature type="chain" id="PRO_5042031200" description="Stress response protein rds1p" evidence="1">
    <location>
        <begin position="25"/>
        <end position="383"/>
    </location>
</feature>
<protein>
    <recommendedName>
        <fullName evidence="4">Stress response protein rds1p</fullName>
    </recommendedName>
</protein>
<dbReference type="Pfam" id="PF13668">
    <property type="entry name" value="Ferritin_2"/>
    <property type="match status" value="1"/>
</dbReference>
<dbReference type="EMBL" id="JAULSW010000002">
    <property type="protein sequence ID" value="KAK3389447.1"/>
    <property type="molecule type" value="Genomic_DNA"/>
</dbReference>
<evidence type="ECO:0000256" key="1">
    <source>
        <dbReference type="SAM" id="SignalP"/>
    </source>
</evidence>
<comment type="caution">
    <text evidence="2">The sequence shown here is derived from an EMBL/GenBank/DDBJ whole genome shotgun (WGS) entry which is preliminary data.</text>
</comment>
<reference evidence="2" key="2">
    <citation type="submission" date="2023-06" db="EMBL/GenBank/DDBJ databases">
        <authorList>
            <consortium name="Lawrence Berkeley National Laboratory"/>
            <person name="Haridas S."/>
            <person name="Hensen N."/>
            <person name="Bonometti L."/>
            <person name="Westerberg I."/>
            <person name="Brannstrom I.O."/>
            <person name="Guillou S."/>
            <person name="Cros-Aarteil S."/>
            <person name="Calhoun S."/>
            <person name="Kuo A."/>
            <person name="Mondo S."/>
            <person name="Pangilinan J."/>
            <person name="Riley R."/>
            <person name="LaButti K."/>
            <person name="Andreopoulos B."/>
            <person name="Lipzen A."/>
            <person name="Chen C."/>
            <person name="Yanf M."/>
            <person name="Daum C."/>
            <person name="Ng V."/>
            <person name="Clum A."/>
            <person name="Steindorff A."/>
            <person name="Ohm R."/>
            <person name="Martin F."/>
            <person name="Silar P."/>
            <person name="Natvig D."/>
            <person name="Lalanne C."/>
            <person name="Gautier V."/>
            <person name="Ament-velasquez S.L."/>
            <person name="Kruys A."/>
            <person name="Hutchinson M.I."/>
            <person name="Powell A.J."/>
            <person name="Barry K."/>
            <person name="Miller A.N."/>
            <person name="Grigoriev I.V."/>
            <person name="Debuchy R."/>
            <person name="Gladieux P."/>
            <person name="Thoren M.H."/>
            <person name="Johannesson H."/>
        </authorList>
    </citation>
    <scope>NUCLEOTIDE SEQUENCE</scope>
    <source>
        <strain evidence="2">CBS 232.78</strain>
    </source>
</reference>
<feature type="signal peptide" evidence="1">
    <location>
        <begin position="1"/>
        <end position="24"/>
    </location>
</feature>
<dbReference type="Proteomes" id="UP001285441">
    <property type="component" value="Unassembled WGS sequence"/>
</dbReference>
<proteinExistence type="predicted"/>
<sequence length="383" mass="42183">MPFITMVSGLCCALWLLTIPGARSAPWSTPAPSEVPKHYSGAAQKLADPNYGPIPGESDIYNSYWGLDRPFPGNIRDPIFPTKVGPPADDDFTWQNLLSAEWLIFEFYQQGIESFNESDFVKAGMPNTTYRRLQEIRNNEAGHLRIFQNQISSTSVKPGPCNYTFPFKEPISYMALMTVLEISSMAFLTGLVQQPKVDFEKGAMLAIAAVETRHEVWALMDIWKSNPFGGPSDTIFPYANEVLDTTNAFIVPGSCPKENPEFPHPRQKLPALSAGKDTLSLTPGSLISLDFTDKKNQPKFDHDKVYYAVFFHGVLNVSVPIDTKDWPQKEIWATIPSSFETKGIIVAAVADKPGAPTKESIVAGPGVILEQPAKLATALLRGG</sequence>
<reference evidence="2" key="1">
    <citation type="journal article" date="2023" name="Mol. Phylogenet. Evol.">
        <title>Genome-scale phylogeny and comparative genomics of the fungal order Sordariales.</title>
        <authorList>
            <person name="Hensen N."/>
            <person name="Bonometti L."/>
            <person name="Westerberg I."/>
            <person name="Brannstrom I.O."/>
            <person name="Guillou S."/>
            <person name="Cros-Aarteil S."/>
            <person name="Calhoun S."/>
            <person name="Haridas S."/>
            <person name="Kuo A."/>
            <person name="Mondo S."/>
            <person name="Pangilinan J."/>
            <person name="Riley R."/>
            <person name="LaButti K."/>
            <person name="Andreopoulos B."/>
            <person name="Lipzen A."/>
            <person name="Chen C."/>
            <person name="Yan M."/>
            <person name="Daum C."/>
            <person name="Ng V."/>
            <person name="Clum A."/>
            <person name="Steindorff A."/>
            <person name="Ohm R.A."/>
            <person name="Martin F."/>
            <person name="Silar P."/>
            <person name="Natvig D.O."/>
            <person name="Lalanne C."/>
            <person name="Gautier V."/>
            <person name="Ament-Velasquez S.L."/>
            <person name="Kruys A."/>
            <person name="Hutchinson M.I."/>
            <person name="Powell A.J."/>
            <person name="Barry K."/>
            <person name="Miller A.N."/>
            <person name="Grigoriev I.V."/>
            <person name="Debuchy R."/>
            <person name="Gladieux P."/>
            <person name="Hiltunen Thoren M."/>
            <person name="Johannesson H."/>
        </authorList>
    </citation>
    <scope>NUCLEOTIDE SEQUENCE</scope>
    <source>
        <strain evidence="2">CBS 232.78</strain>
    </source>
</reference>
<organism evidence="2 3">
    <name type="scientific">Podospora didyma</name>
    <dbReference type="NCBI Taxonomy" id="330526"/>
    <lineage>
        <taxon>Eukaryota</taxon>
        <taxon>Fungi</taxon>
        <taxon>Dikarya</taxon>
        <taxon>Ascomycota</taxon>
        <taxon>Pezizomycotina</taxon>
        <taxon>Sordariomycetes</taxon>
        <taxon>Sordariomycetidae</taxon>
        <taxon>Sordariales</taxon>
        <taxon>Podosporaceae</taxon>
        <taxon>Podospora</taxon>
    </lineage>
</organism>
<gene>
    <name evidence="2" type="ORF">B0H63DRAFT_409224</name>
</gene>
<keyword evidence="3" id="KW-1185">Reference proteome</keyword>
<name>A0AAE0NXB9_9PEZI</name>
<evidence type="ECO:0008006" key="4">
    <source>
        <dbReference type="Google" id="ProtNLM"/>
    </source>
</evidence>